<gene>
    <name evidence="1" type="ORF">HERI1096_LOCUS22040</name>
</gene>
<accession>A0A7S3B0R5</accession>
<dbReference type="EMBL" id="HBHX01039743">
    <property type="protein sequence ID" value="CAE0121339.1"/>
    <property type="molecule type" value="Transcribed_RNA"/>
</dbReference>
<dbReference type="AlphaFoldDB" id="A0A7S3B0R5"/>
<proteinExistence type="predicted"/>
<organism evidence="1">
    <name type="scientific">Haptolina ericina</name>
    <dbReference type="NCBI Taxonomy" id="156174"/>
    <lineage>
        <taxon>Eukaryota</taxon>
        <taxon>Haptista</taxon>
        <taxon>Haptophyta</taxon>
        <taxon>Prymnesiophyceae</taxon>
        <taxon>Prymnesiales</taxon>
        <taxon>Prymnesiaceae</taxon>
        <taxon>Haptolina</taxon>
    </lineage>
</organism>
<sequence length="107" mass="11593">MTPDSLAKEGETPLYSGRAVAALADDARSSPTRLDALSGTIQWTAELAQVYDFTDERGRQPLSSRTLRSVTGLSFLPASWVVPWAVLRLLSPRYPSPDASGASDREL</sequence>
<evidence type="ECO:0000313" key="1">
    <source>
        <dbReference type="EMBL" id="CAE0121339.1"/>
    </source>
</evidence>
<protein>
    <submittedName>
        <fullName evidence="1">Uncharacterized protein</fullName>
    </submittedName>
</protein>
<name>A0A7S3B0R5_9EUKA</name>
<reference evidence="1" key="1">
    <citation type="submission" date="2021-01" db="EMBL/GenBank/DDBJ databases">
        <authorList>
            <person name="Corre E."/>
            <person name="Pelletier E."/>
            <person name="Niang G."/>
            <person name="Scheremetjew M."/>
            <person name="Finn R."/>
            <person name="Kale V."/>
            <person name="Holt S."/>
            <person name="Cochrane G."/>
            <person name="Meng A."/>
            <person name="Brown T."/>
            <person name="Cohen L."/>
        </authorList>
    </citation>
    <scope>NUCLEOTIDE SEQUENCE</scope>
    <source>
        <strain evidence="1">CCMP281</strain>
    </source>
</reference>